<dbReference type="Gene3D" id="3.40.50.1820">
    <property type="entry name" value="alpha/beta hydrolase"/>
    <property type="match status" value="1"/>
</dbReference>
<name>F6EQV5_HOYSD</name>
<dbReference type="PRINTS" id="PR00111">
    <property type="entry name" value="ABHYDROLASE"/>
</dbReference>
<dbReference type="PANTHER" id="PTHR11614">
    <property type="entry name" value="PHOSPHOLIPASE-RELATED"/>
    <property type="match status" value="1"/>
</dbReference>
<dbReference type="InterPro" id="IPR051044">
    <property type="entry name" value="MAG_DAG_Lipase"/>
</dbReference>
<dbReference type="Pfam" id="PF12146">
    <property type="entry name" value="Hydrolase_4"/>
    <property type="match status" value="1"/>
</dbReference>
<dbReference type="EMBL" id="CP002786">
    <property type="protein sequence ID" value="AEF39566.1"/>
    <property type="molecule type" value="Genomic_DNA"/>
</dbReference>
<evidence type="ECO:0000313" key="3">
    <source>
        <dbReference type="Proteomes" id="UP000009235"/>
    </source>
</evidence>
<dbReference type="InterPro" id="IPR000073">
    <property type="entry name" value="AB_hydrolase_1"/>
</dbReference>
<feature type="domain" description="Serine aminopeptidase S33" evidence="1">
    <location>
        <begin position="29"/>
        <end position="248"/>
    </location>
</feature>
<dbReference type="KEGG" id="asd:AS9A_1114"/>
<proteinExistence type="predicted"/>
<dbReference type="STRING" id="443218.AS9A_1114"/>
<dbReference type="OrthoDB" id="9806902at2"/>
<organism evidence="2 3">
    <name type="scientific">Hoyosella subflava (strain DSM 45089 / JCM 17490 / NBRC 109087 / DQS3-9A1)</name>
    <name type="common">Amycolicicoccus subflavus</name>
    <dbReference type="NCBI Taxonomy" id="443218"/>
    <lineage>
        <taxon>Bacteria</taxon>
        <taxon>Bacillati</taxon>
        <taxon>Actinomycetota</taxon>
        <taxon>Actinomycetes</taxon>
        <taxon>Mycobacteriales</taxon>
        <taxon>Hoyosellaceae</taxon>
        <taxon>Hoyosella</taxon>
    </lineage>
</organism>
<dbReference type="eggNOG" id="COG2267">
    <property type="taxonomic scope" value="Bacteria"/>
</dbReference>
<dbReference type="InterPro" id="IPR029058">
    <property type="entry name" value="AB_hydrolase_fold"/>
</dbReference>
<dbReference type="InterPro" id="IPR022742">
    <property type="entry name" value="Hydrolase_4"/>
</dbReference>
<gene>
    <name evidence="2" type="ordered locus">AS9A_1114</name>
</gene>
<evidence type="ECO:0000313" key="2">
    <source>
        <dbReference type="EMBL" id="AEF39566.1"/>
    </source>
</evidence>
<evidence type="ECO:0000259" key="1">
    <source>
        <dbReference type="Pfam" id="PF12146"/>
    </source>
</evidence>
<keyword evidence="3" id="KW-1185">Reference proteome</keyword>
<sequence length="269" mass="29515">MSEFREWNYEGHAGAIYARSWDNPDAKFCALLCHGYGEHIGRYDHVADALLSAGAEVHGADHVGHGRSDGERVLVPDYEAVVDDFHRLAEQVNARGLPLVLIGHSMGGMIASRYAQRFGNELTALVLSGPVLGRWDAAAGLLAAEEIPEVPIDPETLSRDPEVGRSYESDPLVWHGKFKRTTLEALMNCIETINDAGGLGRLPTLWVHGEDDALVPVEGTRQGIDKIRGGLFSQKIYPGARHELFNEINKSEVLRDVTGFLLEIVEAPE</sequence>
<protein>
    <submittedName>
        <fullName evidence="2">Lipase</fullName>
    </submittedName>
</protein>
<dbReference type="AlphaFoldDB" id="F6EQV5"/>
<dbReference type="RefSeq" id="WP_013805915.1">
    <property type="nucleotide sequence ID" value="NC_015564.1"/>
</dbReference>
<dbReference type="SUPFAM" id="SSF53474">
    <property type="entry name" value="alpha/beta-Hydrolases"/>
    <property type="match status" value="1"/>
</dbReference>
<dbReference type="GO" id="GO:0003824">
    <property type="term" value="F:catalytic activity"/>
    <property type="evidence" value="ECO:0007669"/>
    <property type="project" value="UniProtKB-ARBA"/>
</dbReference>
<reference evidence="2 3" key="1">
    <citation type="journal article" date="2011" name="J. Bacteriol.">
        <title>Complete genome sequence of Amycolicicoccus subflavus DQS3-9A1T, an actinomycete isolated from crude oil-polluted soil.</title>
        <authorList>
            <person name="Cai M."/>
            <person name="Chen W.M."/>
            <person name="Nie Y."/>
            <person name="Chi C.Q."/>
            <person name="Wang Y.N."/>
            <person name="Tang Y.Q."/>
            <person name="Li G.Y."/>
            <person name="Wu X.L."/>
        </authorList>
    </citation>
    <scope>NUCLEOTIDE SEQUENCE [LARGE SCALE GENOMIC DNA]</scope>
    <source>
        <strain evidence="3">DSM 45089 / DQS3-9A1</strain>
    </source>
</reference>
<dbReference type="Proteomes" id="UP000009235">
    <property type="component" value="Chromosome"/>
</dbReference>
<accession>F6EQV5</accession>
<dbReference type="HOGENOM" id="CLU_026209_7_2_11"/>